<dbReference type="AlphaFoldDB" id="A0A6G5AIS0"/>
<accession>A0A6G5AIS0</accession>
<dbReference type="EMBL" id="GIKN01007674">
    <property type="protein sequence ID" value="NIE49947.1"/>
    <property type="molecule type" value="Transcribed_RNA"/>
</dbReference>
<reference evidence="1" key="1">
    <citation type="submission" date="2020-03" db="EMBL/GenBank/DDBJ databases">
        <title>A transcriptome and proteome of the tick Rhipicephalus microplus shaped by the genetic composition of its hosts and developmental stage.</title>
        <authorList>
            <person name="Garcia G.R."/>
            <person name="Ribeiro J.M.C."/>
            <person name="Maruyama S.R."/>
            <person name="Gardinasse L.G."/>
            <person name="Nelson K."/>
            <person name="Ferreira B.R."/>
            <person name="Andrade T.G."/>
            <person name="Santos I.K.F.M."/>
        </authorList>
    </citation>
    <scope>NUCLEOTIDE SEQUENCE</scope>
    <source>
        <strain evidence="1">NSGR</strain>
        <tissue evidence="1">Salivary glands</tissue>
    </source>
</reference>
<name>A0A6G5AIS0_RHIMP</name>
<proteinExistence type="predicted"/>
<organism evidence="1">
    <name type="scientific">Rhipicephalus microplus</name>
    <name type="common">Cattle tick</name>
    <name type="synonym">Boophilus microplus</name>
    <dbReference type="NCBI Taxonomy" id="6941"/>
    <lineage>
        <taxon>Eukaryota</taxon>
        <taxon>Metazoa</taxon>
        <taxon>Ecdysozoa</taxon>
        <taxon>Arthropoda</taxon>
        <taxon>Chelicerata</taxon>
        <taxon>Arachnida</taxon>
        <taxon>Acari</taxon>
        <taxon>Parasitiformes</taxon>
        <taxon>Ixodida</taxon>
        <taxon>Ixodoidea</taxon>
        <taxon>Ixodidae</taxon>
        <taxon>Rhipicephalinae</taxon>
        <taxon>Rhipicephalus</taxon>
        <taxon>Boophilus</taxon>
    </lineage>
</organism>
<sequence>MRCSSKFPLGAFKCLSWSSSNFNFLMGHVDNILQSAPNVAALTAQKADILFVVKHGWMPILLLLNTLFLGSELSHADSLISTTYRITDLPWFMQDKKINECKKYSESNGIHVG</sequence>
<protein>
    <submittedName>
        <fullName evidence="1">Uncharacterized protein</fullName>
    </submittedName>
</protein>
<evidence type="ECO:0000313" key="1">
    <source>
        <dbReference type="EMBL" id="NIE49947.1"/>
    </source>
</evidence>